<evidence type="ECO:0000313" key="3">
    <source>
        <dbReference type="EMBL" id="KAF4594984.1"/>
    </source>
</evidence>
<reference evidence="3 4" key="1">
    <citation type="journal article" date="2020" name="G3 (Bethesda)">
        <title>Genetic Underpinnings of Host Manipulation by Ophiocordyceps as Revealed by Comparative Transcriptomics.</title>
        <authorList>
            <person name="Will I."/>
            <person name="Das B."/>
            <person name="Trinh T."/>
            <person name="Brachmann A."/>
            <person name="Ohm R.A."/>
            <person name="de Bekker C."/>
        </authorList>
    </citation>
    <scope>NUCLEOTIDE SEQUENCE [LARGE SCALE GENOMIC DNA]</scope>
    <source>
        <strain evidence="3 4">EC05</strain>
    </source>
</reference>
<keyword evidence="2" id="KW-0472">Membrane</keyword>
<keyword evidence="2" id="KW-0812">Transmembrane</keyword>
<proteinExistence type="predicted"/>
<feature type="compositionally biased region" description="Basic and acidic residues" evidence="1">
    <location>
        <begin position="493"/>
        <end position="503"/>
    </location>
</feature>
<feature type="compositionally biased region" description="Low complexity" evidence="1">
    <location>
        <begin position="254"/>
        <end position="276"/>
    </location>
</feature>
<protein>
    <submittedName>
        <fullName evidence="3">Uncharacterized protein</fullName>
    </submittedName>
</protein>
<evidence type="ECO:0000313" key="4">
    <source>
        <dbReference type="Proteomes" id="UP000562929"/>
    </source>
</evidence>
<dbReference type="AlphaFoldDB" id="A0A8H4QCG8"/>
<dbReference type="Proteomes" id="UP000562929">
    <property type="component" value="Unassembled WGS sequence"/>
</dbReference>
<feature type="region of interest" description="Disordered" evidence="1">
    <location>
        <begin position="94"/>
        <end position="164"/>
    </location>
</feature>
<keyword evidence="4" id="KW-1185">Reference proteome</keyword>
<gene>
    <name evidence="3" type="ORF">GQ602_000597</name>
</gene>
<feature type="compositionally biased region" description="Low complexity" evidence="1">
    <location>
        <begin position="130"/>
        <end position="145"/>
    </location>
</feature>
<organism evidence="3 4">
    <name type="scientific">Ophiocordyceps camponoti-floridani</name>
    <dbReference type="NCBI Taxonomy" id="2030778"/>
    <lineage>
        <taxon>Eukaryota</taxon>
        <taxon>Fungi</taxon>
        <taxon>Dikarya</taxon>
        <taxon>Ascomycota</taxon>
        <taxon>Pezizomycotina</taxon>
        <taxon>Sordariomycetes</taxon>
        <taxon>Hypocreomycetidae</taxon>
        <taxon>Hypocreales</taxon>
        <taxon>Ophiocordycipitaceae</taxon>
        <taxon>Ophiocordyceps</taxon>
    </lineage>
</organism>
<feature type="region of interest" description="Disordered" evidence="1">
    <location>
        <begin position="1"/>
        <end position="55"/>
    </location>
</feature>
<dbReference type="OrthoDB" id="5421784at2759"/>
<keyword evidence="2" id="KW-1133">Transmembrane helix</keyword>
<feature type="compositionally biased region" description="Polar residues" evidence="1">
    <location>
        <begin position="227"/>
        <end position="253"/>
    </location>
</feature>
<feature type="region of interest" description="Disordered" evidence="1">
    <location>
        <begin position="227"/>
        <end position="308"/>
    </location>
</feature>
<comment type="caution">
    <text evidence="3">The sequence shown here is derived from an EMBL/GenBank/DDBJ whole genome shotgun (WGS) entry which is preliminary data.</text>
</comment>
<feature type="compositionally biased region" description="Basic and acidic residues" evidence="1">
    <location>
        <begin position="417"/>
        <end position="433"/>
    </location>
</feature>
<name>A0A8H4QCG8_9HYPO</name>
<feature type="region of interest" description="Disordered" evidence="1">
    <location>
        <begin position="409"/>
        <end position="503"/>
    </location>
</feature>
<evidence type="ECO:0000256" key="2">
    <source>
        <dbReference type="SAM" id="Phobius"/>
    </source>
</evidence>
<accession>A0A8H4QCG8</accession>
<dbReference type="EMBL" id="JAACLJ010000001">
    <property type="protein sequence ID" value="KAF4594984.1"/>
    <property type="molecule type" value="Genomic_DNA"/>
</dbReference>
<feature type="compositionally biased region" description="Polar residues" evidence="1">
    <location>
        <begin position="146"/>
        <end position="156"/>
    </location>
</feature>
<feature type="transmembrane region" description="Helical" evidence="2">
    <location>
        <begin position="316"/>
        <end position="338"/>
    </location>
</feature>
<sequence>MDDQQAPSLPRAAKPPLFLHRRYHESSRRRHTSHETFHQHSIYSEAAHSDDIDDSSAAELQLRTLSDEQHSSADSALGHAPDIVSDSISDIKSALSTGIDPQPPSADNSTSDPAARIAYAPPPTITSTEVPATASSSSISIPVSTDHQSSVQSTPWSAVPSPPNTSAHAILSDLRNVTNAIPNANSSLAASHLPTTSPPSNSTLLSLNFSSPTTSSFDVSLLAAPTSFTSKSTESQPTLVTTTDVQSETTESADSQTSSIFTTDDSSSVPTITSTSSDEDVVIASEPTGSDPPDRGTGAGSKAAAPSEALPVKERVIVSVVGSVAGVAFIMLLALLALKYNKKRKNGRHLLGGNSGPTTPRAIAGPGSMAAEASVPQTGFASSRGGEMAEQGDERGFYRVAGRKLPPVLMTGGDGFSDPRDTTLSDSSADFRRTSQALDSMAGSSRPLALGAPMRPVSGVPIMRSGPARTPVTQNPFADPPTSPSAQDGSSGWRDRSRFHEGI</sequence>
<evidence type="ECO:0000256" key="1">
    <source>
        <dbReference type="SAM" id="MobiDB-lite"/>
    </source>
</evidence>
<feature type="compositionally biased region" description="Basic residues" evidence="1">
    <location>
        <begin position="19"/>
        <end position="32"/>
    </location>
</feature>